<name>A0A1Z1MF72_9FLOR</name>
<reference evidence="3" key="1">
    <citation type="journal article" date="2017" name="J. Phycol.">
        <title>Analysis of chloroplast genomes and a supermatrix inform reclassification of the Rhodomelaceae (Rhodophyta).</title>
        <authorList>
            <person name="Diaz-Tapia P."/>
            <person name="Maggs C.A."/>
            <person name="West J.A."/>
            <person name="Verbruggen H."/>
        </authorList>
    </citation>
    <scope>NUCLEOTIDE SEQUENCE</scope>
    <source>
        <strain evidence="3">PD852</strain>
    </source>
</reference>
<gene>
    <name evidence="3" type="primary">ycf22</name>
</gene>
<keyword evidence="3" id="KW-0150">Chloroplast</keyword>
<dbReference type="RefSeq" id="YP_009395747.1">
    <property type="nucleotide sequence ID" value="NC_035279.1"/>
</dbReference>
<protein>
    <recommendedName>
        <fullName evidence="2">Mce/MlaD domain-containing protein</fullName>
    </recommendedName>
</protein>
<keyword evidence="1" id="KW-0812">Transmembrane</keyword>
<dbReference type="Pfam" id="PF02470">
    <property type="entry name" value="MlaD"/>
    <property type="match status" value="1"/>
</dbReference>
<dbReference type="EMBL" id="MF101434">
    <property type="protein sequence ID" value="ARW64727.1"/>
    <property type="molecule type" value="Genomic_DNA"/>
</dbReference>
<keyword evidence="1" id="KW-1133">Transmembrane helix</keyword>
<organism evidence="3">
    <name type="scientific">Herposiphonia versicolor</name>
    <dbReference type="NCBI Taxonomy" id="2007163"/>
    <lineage>
        <taxon>Eukaryota</taxon>
        <taxon>Rhodophyta</taxon>
        <taxon>Florideophyceae</taxon>
        <taxon>Rhodymeniophycidae</taxon>
        <taxon>Ceramiales</taxon>
        <taxon>Rhodomelaceae</taxon>
        <taxon>Herposiphonieae</taxon>
        <taxon>Herposiphonia</taxon>
    </lineage>
</organism>
<accession>A0A1Z1MF72</accession>
<geneLocation type="chloroplast" evidence="3"/>
<keyword evidence="1" id="KW-0472">Membrane</keyword>
<evidence type="ECO:0000313" key="3">
    <source>
        <dbReference type="EMBL" id="ARW64727.1"/>
    </source>
</evidence>
<sequence>MYNNNDIKLYDRSWRNLLSIFFFFLSIFILVFSFINVNNNNGYILFVEFNDAYGLKEGTTVNFRGLKIGYISRIKIHVNKVIVVIKIKCLNTMIPQRCIIEANQIGLFNDRIISITPLKDIPLQTSKKYSQLLKSCNDSLFIRPNSYLRGYKGINYDDLVRATTRISQRFDDPRFFNLFYVLLKNSIEISDELLFLIYNSSNLFFSFLMLLM</sequence>
<evidence type="ECO:0000259" key="2">
    <source>
        <dbReference type="Pfam" id="PF02470"/>
    </source>
</evidence>
<keyword evidence="3" id="KW-0934">Plastid</keyword>
<feature type="transmembrane region" description="Helical" evidence="1">
    <location>
        <begin position="20"/>
        <end position="37"/>
    </location>
</feature>
<proteinExistence type="predicted"/>
<feature type="domain" description="Mce/MlaD" evidence="2">
    <location>
        <begin position="42"/>
        <end position="117"/>
    </location>
</feature>
<dbReference type="PANTHER" id="PTHR34675">
    <property type="entry name" value="PROTEIN TRIGALACTOSYLDIACYLGLYCEROL 2, CHLOROPLASTIC"/>
    <property type="match status" value="1"/>
</dbReference>
<dbReference type="InterPro" id="IPR003399">
    <property type="entry name" value="Mce/MlaD"/>
</dbReference>
<dbReference type="PANTHER" id="PTHR34675:SF1">
    <property type="entry name" value="PROTEIN TRIGALACTOSYLDIACYLGLYCEROL 2, CHLOROPLASTIC"/>
    <property type="match status" value="1"/>
</dbReference>
<dbReference type="AlphaFoldDB" id="A0A1Z1MF72"/>
<dbReference type="InterPro" id="IPR039342">
    <property type="entry name" value="TGD2-like"/>
</dbReference>
<dbReference type="GeneID" id="33357826"/>
<evidence type="ECO:0000256" key="1">
    <source>
        <dbReference type="SAM" id="Phobius"/>
    </source>
</evidence>